<feature type="domain" description="RNase H type-1" evidence="1">
    <location>
        <begin position="1"/>
        <end position="125"/>
    </location>
</feature>
<dbReference type="RefSeq" id="WP_125592016.1">
    <property type="nucleotide sequence ID" value="NZ_JBHSSN010000014.1"/>
</dbReference>
<evidence type="ECO:0000313" key="3">
    <source>
        <dbReference type="Proteomes" id="UP001596186"/>
    </source>
</evidence>
<comment type="caution">
    <text evidence="2">The sequence shown here is derived from an EMBL/GenBank/DDBJ whole genome shotgun (WGS) entry which is preliminary data.</text>
</comment>
<sequence length="129" mass="15123">MIRLYTDAGLNTNLNIAAIAYVIRENDKTTTFVEQTPATDNHYLEFLALNKALKKIIEMNLSDILFIHSDSKILTDSITKRYSKHYQEILDLILEQLEYFPSYFVKHIADKDNKFAHTLVHQELLKLRH</sequence>
<dbReference type="InterPro" id="IPR002156">
    <property type="entry name" value="RNaseH_domain"/>
</dbReference>
<evidence type="ECO:0000313" key="2">
    <source>
        <dbReference type="EMBL" id="MFC6323275.1"/>
    </source>
</evidence>
<dbReference type="PROSITE" id="PS50879">
    <property type="entry name" value="RNASE_H_1"/>
    <property type="match status" value="1"/>
</dbReference>
<dbReference type="Pfam" id="PF13456">
    <property type="entry name" value="RVT_3"/>
    <property type="match status" value="1"/>
</dbReference>
<dbReference type="InterPro" id="IPR012337">
    <property type="entry name" value="RNaseH-like_sf"/>
</dbReference>
<protein>
    <submittedName>
        <fullName evidence="2">Reverse transcriptase-like protein</fullName>
    </submittedName>
</protein>
<organism evidence="2 3">
    <name type="scientific">Companilactobacillus baiquanensis</name>
    <dbReference type="NCBI Taxonomy" id="2486005"/>
    <lineage>
        <taxon>Bacteria</taxon>
        <taxon>Bacillati</taxon>
        <taxon>Bacillota</taxon>
        <taxon>Bacilli</taxon>
        <taxon>Lactobacillales</taxon>
        <taxon>Lactobacillaceae</taxon>
        <taxon>Companilactobacillus</taxon>
    </lineage>
</organism>
<dbReference type="SUPFAM" id="SSF53098">
    <property type="entry name" value="Ribonuclease H-like"/>
    <property type="match status" value="1"/>
</dbReference>
<keyword evidence="3" id="KW-1185">Reference proteome</keyword>
<dbReference type="EMBL" id="JBHSSN010000014">
    <property type="protein sequence ID" value="MFC6323275.1"/>
    <property type="molecule type" value="Genomic_DNA"/>
</dbReference>
<reference evidence="3" key="1">
    <citation type="journal article" date="2019" name="Int. J. Syst. Evol. Microbiol.">
        <title>The Global Catalogue of Microorganisms (GCM) 10K type strain sequencing project: providing services to taxonomists for standard genome sequencing and annotation.</title>
        <authorList>
            <consortium name="The Broad Institute Genomics Platform"/>
            <consortium name="The Broad Institute Genome Sequencing Center for Infectious Disease"/>
            <person name="Wu L."/>
            <person name="Ma J."/>
        </authorList>
    </citation>
    <scope>NUCLEOTIDE SEQUENCE [LARGE SCALE GENOMIC DNA]</scope>
    <source>
        <strain evidence="3">CCM 8895</strain>
    </source>
</reference>
<evidence type="ECO:0000259" key="1">
    <source>
        <dbReference type="PROSITE" id="PS50879"/>
    </source>
</evidence>
<proteinExistence type="predicted"/>
<dbReference type="Proteomes" id="UP001596186">
    <property type="component" value="Unassembled WGS sequence"/>
</dbReference>
<name>A0ABW1UV00_9LACO</name>
<dbReference type="Gene3D" id="3.30.420.10">
    <property type="entry name" value="Ribonuclease H-like superfamily/Ribonuclease H"/>
    <property type="match status" value="1"/>
</dbReference>
<dbReference type="InterPro" id="IPR036397">
    <property type="entry name" value="RNaseH_sf"/>
</dbReference>
<gene>
    <name evidence="2" type="ORF">ACFP1F_05970</name>
</gene>
<accession>A0ABW1UV00</accession>